<feature type="transmembrane region" description="Helical" evidence="2">
    <location>
        <begin position="138"/>
        <end position="157"/>
    </location>
</feature>
<evidence type="ECO:0000313" key="3">
    <source>
        <dbReference type="EMBL" id="RJP74794.1"/>
    </source>
</evidence>
<dbReference type="GO" id="GO:0042802">
    <property type="term" value="F:identical protein binding"/>
    <property type="evidence" value="ECO:0007669"/>
    <property type="project" value="InterPro"/>
</dbReference>
<dbReference type="InterPro" id="IPR052724">
    <property type="entry name" value="GT117_domain-containing"/>
</dbReference>
<dbReference type="PANTHER" id="PTHR16214">
    <property type="entry name" value="TRANSMEMBRANE PROTEIN 260"/>
    <property type="match status" value="1"/>
</dbReference>
<feature type="transmembrane region" description="Helical" evidence="2">
    <location>
        <begin position="106"/>
        <end position="126"/>
    </location>
</feature>
<dbReference type="Pfam" id="PF13414">
    <property type="entry name" value="TPR_11"/>
    <property type="match status" value="1"/>
</dbReference>
<protein>
    <submittedName>
        <fullName evidence="3">DUF2723 domain-containing protein</fullName>
    </submittedName>
</protein>
<dbReference type="Pfam" id="PF11028">
    <property type="entry name" value="TMEM260-like"/>
    <property type="match status" value="1"/>
</dbReference>
<feature type="transmembrane region" description="Helical" evidence="2">
    <location>
        <begin position="337"/>
        <end position="356"/>
    </location>
</feature>
<dbReference type="Gene3D" id="1.25.40.10">
    <property type="entry name" value="Tetratricopeptide repeat domain"/>
    <property type="match status" value="1"/>
</dbReference>
<dbReference type="SMART" id="SM00028">
    <property type="entry name" value="TPR"/>
    <property type="match status" value="4"/>
</dbReference>
<dbReference type="Pfam" id="PF13432">
    <property type="entry name" value="TPR_16"/>
    <property type="match status" value="1"/>
</dbReference>
<dbReference type="PROSITE" id="PS50293">
    <property type="entry name" value="TPR_REGION"/>
    <property type="match status" value="1"/>
</dbReference>
<name>A0A419F8M4_9BACT</name>
<keyword evidence="2" id="KW-0812">Transmembrane</keyword>
<dbReference type="InterPro" id="IPR011990">
    <property type="entry name" value="TPR-like_helical_dom_sf"/>
</dbReference>
<sequence>MTMHTRPNPIIVTVLFGAALVVFVRTLCPTVYWEDAGELITVSHILGIAHPPGHPLYTILGHLFTLLPLGTIAARVNLMSAFFGALASALVYAVVVRLLPDEVASAPVAHCSGAAASLFAAFSLTLWDQSVVAETSTLHAFFFMLLMLLFLGMVRASDAASFSARLFLFSLTYGLSLTNHVAGLFLFPAFAIWAFVAVGRRLFSVRNVLLAPLFFLIGLSVYLYLPIRSAQNPVIDWGNPETLSNFLWVVTAGQFRENVLNVPATSQLIEGVMRHMANIRENFMGVGAVLILFGFWDALRRRRDYLLFASVAIATLFLVTLNPAFIVAYIIPALLLLAVFLGLGAHWLASTLIASLDASVRQRAAGAVMCVVMILLAAFPLLRHYPMNDRSDYFLARQYGMRILDSLPPNAAFFTIDVNAMFTMWYLIYCEGVREDVLVIEPTWLTNSDSMREELLHRYPELLMPEVGEKIVVGERLAETSFLDSDLLLAILRKNAEVRPVFWGAVPIIPSLTPCGLVYEFTRNADVTLGKEALGRNAGLWEKTAEEFRRVPTLASDRVATLVYPENLFQQGMLFKRSGLPDRAKWAFTLASTMNPAYARAWLGLGELCMESHDFTGALGLLEHAASLDSRVRARALFLRGCAFYALGRYGEAITELEKLIHQKRDYPDAHNMLGSLYVTVGEIEEAEDEFREEIRLNPSTPTAYSNLAQVLINDGMVDEAERILRAGIEADADVWQNIYLMAVVETLKGHRVEAAEFLDSAAALGGKQVLDLAEKDPVLRSVCASRATEKEPDS</sequence>
<keyword evidence="2" id="KW-0472">Membrane</keyword>
<keyword evidence="2" id="KW-1133">Transmembrane helix</keyword>
<evidence type="ECO:0000313" key="4">
    <source>
        <dbReference type="Proteomes" id="UP000285961"/>
    </source>
</evidence>
<evidence type="ECO:0000256" key="1">
    <source>
        <dbReference type="PROSITE-ProRule" id="PRU00339"/>
    </source>
</evidence>
<feature type="transmembrane region" description="Helical" evidence="2">
    <location>
        <begin position="81"/>
        <end position="100"/>
    </location>
</feature>
<dbReference type="Proteomes" id="UP000285961">
    <property type="component" value="Unassembled WGS sequence"/>
</dbReference>
<comment type="caution">
    <text evidence="3">The sequence shown here is derived from an EMBL/GenBank/DDBJ whole genome shotgun (WGS) entry which is preliminary data.</text>
</comment>
<gene>
    <name evidence="3" type="ORF">C4532_01570</name>
</gene>
<feature type="transmembrane region" description="Helical" evidence="2">
    <location>
        <begin position="177"/>
        <end position="196"/>
    </location>
</feature>
<organism evidence="3 4">
    <name type="scientific">Candidatus Abyssobacteria bacterium SURF_17</name>
    <dbReference type="NCBI Taxonomy" id="2093361"/>
    <lineage>
        <taxon>Bacteria</taxon>
        <taxon>Pseudomonadati</taxon>
        <taxon>Candidatus Hydrogenedentota</taxon>
        <taxon>Candidatus Abyssobacteria</taxon>
    </lineage>
</organism>
<dbReference type="SUPFAM" id="SSF48452">
    <property type="entry name" value="TPR-like"/>
    <property type="match status" value="1"/>
</dbReference>
<dbReference type="InterPro" id="IPR011717">
    <property type="entry name" value="TPR-4"/>
</dbReference>
<feature type="transmembrane region" description="Helical" evidence="2">
    <location>
        <begin position="208"/>
        <end position="227"/>
    </location>
</feature>
<proteinExistence type="predicted"/>
<reference evidence="3 4" key="1">
    <citation type="journal article" date="2017" name="ISME J.">
        <title>Energy and carbon metabolisms in a deep terrestrial subsurface fluid microbial community.</title>
        <authorList>
            <person name="Momper L."/>
            <person name="Jungbluth S.P."/>
            <person name="Lee M.D."/>
            <person name="Amend J.P."/>
        </authorList>
    </citation>
    <scope>NUCLEOTIDE SEQUENCE [LARGE SCALE GENOMIC DNA]</scope>
    <source>
        <strain evidence="3">SURF_17</strain>
    </source>
</reference>
<dbReference type="EMBL" id="QZKI01000010">
    <property type="protein sequence ID" value="RJP74794.1"/>
    <property type="molecule type" value="Genomic_DNA"/>
</dbReference>
<feature type="repeat" description="TPR" evidence="1">
    <location>
        <begin position="668"/>
        <end position="701"/>
    </location>
</feature>
<feature type="transmembrane region" description="Helical" evidence="2">
    <location>
        <begin position="282"/>
        <end position="299"/>
    </location>
</feature>
<dbReference type="PROSITE" id="PS50005">
    <property type="entry name" value="TPR"/>
    <property type="match status" value="1"/>
</dbReference>
<accession>A0A419F8M4</accession>
<dbReference type="InterPro" id="IPR019734">
    <property type="entry name" value="TPR_rpt"/>
</dbReference>
<feature type="transmembrane region" description="Helical" evidence="2">
    <location>
        <begin position="363"/>
        <end position="382"/>
    </location>
</feature>
<dbReference type="InterPro" id="IPR021280">
    <property type="entry name" value="TMEM260-like"/>
</dbReference>
<keyword evidence="1" id="KW-0802">TPR repeat</keyword>
<feature type="transmembrane region" description="Helical" evidence="2">
    <location>
        <begin position="306"/>
        <end position="331"/>
    </location>
</feature>
<dbReference type="AlphaFoldDB" id="A0A419F8M4"/>
<dbReference type="Pfam" id="PF07721">
    <property type="entry name" value="TPR_4"/>
    <property type="match status" value="1"/>
</dbReference>
<feature type="transmembrane region" description="Helical" evidence="2">
    <location>
        <begin position="411"/>
        <end position="429"/>
    </location>
</feature>
<dbReference type="PANTHER" id="PTHR16214:SF3">
    <property type="entry name" value="TRANSMEMBRANE PROTEIN 260"/>
    <property type="match status" value="1"/>
</dbReference>
<evidence type="ECO:0000256" key="2">
    <source>
        <dbReference type="SAM" id="Phobius"/>
    </source>
</evidence>